<sequence>MLLGTAGLTLTSEPVIDSPASPAVGIRYLELHCEECKLERADHLLTPPIPFTHTVTESHSPSLLISAAAPRPGLRTVFARQAGPNSDMDSTASIAAALPF</sequence>
<dbReference type="EMBL" id="JBBPFD010000021">
    <property type="protein sequence ID" value="KAK7882346.1"/>
    <property type="molecule type" value="Genomic_DNA"/>
</dbReference>
<evidence type="ECO:0000313" key="1">
    <source>
        <dbReference type="EMBL" id="KAK7882346.1"/>
    </source>
</evidence>
<evidence type="ECO:0000313" key="2">
    <source>
        <dbReference type="Proteomes" id="UP001460270"/>
    </source>
</evidence>
<reference evidence="2" key="1">
    <citation type="submission" date="2024-04" db="EMBL/GenBank/DDBJ databases">
        <title>Salinicola lusitanus LLJ914,a marine bacterium isolated from the Okinawa Trough.</title>
        <authorList>
            <person name="Li J."/>
        </authorList>
    </citation>
    <scope>NUCLEOTIDE SEQUENCE [LARGE SCALE GENOMIC DNA]</scope>
</reference>
<dbReference type="Proteomes" id="UP001460270">
    <property type="component" value="Unassembled WGS sequence"/>
</dbReference>
<gene>
    <name evidence="1" type="ORF">WMY93_028520</name>
</gene>
<name>A0AAW0MUS7_9GOBI</name>
<organism evidence="1 2">
    <name type="scientific">Mugilogobius chulae</name>
    <name type="common">yellowstripe goby</name>
    <dbReference type="NCBI Taxonomy" id="88201"/>
    <lineage>
        <taxon>Eukaryota</taxon>
        <taxon>Metazoa</taxon>
        <taxon>Chordata</taxon>
        <taxon>Craniata</taxon>
        <taxon>Vertebrata</taxon>
        <taxon>Euteleostomi</taxon>
        <taxon>Actinopterygii</taxon>
        <taxon>Neopterygii</taxon>
        <taxon>Teleostei</taxon>
        <taxon>Neoteleostei</taxon>
        <taxon>Acanthomorphata</taxon>
        <taxon>Gobiaria</taxon>
        <taxon>Gobiiformes</taxon>
        <taxon>Gobioidei</taxon>
        <taxon>Gobiidae</taxon>
        <taxon>Gobionellinae</taxon>
        <taxon>Mugilogobius</taxon>
    </lineage>
</organism>
<keyword evidence="2" id="KW-1185">Reference proteome</keyword>
<protein>
    <submittedName>
        <fullName evidence="1">Uncharacterized protein</fullName>
    </submittedName>
</protein>
<proteinExistence type="predicted"/>
<comment type="caution">
    <text evidence="1">The sequence shown here is derived from an EMBL/GenBank/DDBJ whole genome shotgun (WGS) entry which is preliminary data.</text>
</comment>
<accession>A0AAW0MUS7</accession>
<dbReference type="AlphaFoldDB" id="A0AAW0MUS7"/>